<evidence type="ECO:0000313" key="1">
    <source>
        <dbReference type="EMBL" id="VDK70306.1"/>
    </source>
</evidence>
<dbReference type="EMBL" id="UYRR01037422">
    <property type="protein sequence ID" value="VDK70306.1"/>
    <property type="molecule type" value="Genomic_DNA"/>
</dbReference>
<gene>
    <name evidence="1" type="ORF">ASIM_LOCUS19533</name>
</gene>
<proteinExistence type="predicted"/>
<dbReference type="WBParaSite" id="ASIM_0002014801-mRNA-1">
    <property type="protein sequence ID" value="ASIM_0002014801-mRNA-1"/>
    <property type="gene ID" value="ASIM_0002014801"/>
</dbReference>
<accession>A0A0M3KGN4</accession>
<reference evidence="1 2" key="2">
    <citation type="submission" date="2018-11" db="EMBL/GenBank/DDBJ databases">
        <authorList>
            <consortium name="Pathogen Informatics"/>
        </authorList>
    </citation>
    <scope>NUCLEOTIDE SEQUENCE [LARGE SCALE GENOMIC DNA]</scope>
</reference>
<dbReference type="Proteomes" id="UP000267096">
    <property type="component" value="Unassembled WGS sequence"/>
</dbReference>
<evidence type="ECO:0000313" key="3">
    <source>
        <dbReference type="WBParaSite" id="ASIM_0002014801-mRNA-1"/>
    </source>
</evidence>
<dbReference type="AlphaFoldDB" id="A0A0M3KGN4"/>
<keyword evidence="2" id="KW-1185">Reference proteome</keyword>
<protein>
    <submittedName>
        <fullName evidence="3">Reverse transcriptase domain-containing protein</fullName>
    </submittedName>
</protein>
<sequence length="90" mass="9982">MECVFGYFCVFTVIWDEIGEIRSSAPLLVFSAIMTDALKEIGIQDVAVSEAEAGVSSSKEMAFVALGEGGMESDDYMRYKKLEKTMEHLE</sequence>
<name>A0A0M3KGN4_ANISI</name>
<organism evidence="3">
    <name type="scientific">Anisakis simplex</name>
    <name type="common">Herring worm</name>
    <dbReference type="NCBI Taxonomy" id="6269"/>
    <lineage>
        <taxon>Eukaryota</taxon>
        <taxon>Metazoa</taxon>
        <taxon>Ecdysozoa</taxon>
        <taxon>Nematoda</taxon>
        <taxon>Chromadorea</taxon>
        <taxon>Rhabditida</taxon>
        <taxon>Spirurina</taxon>
        <taxon>Ascaridomorpha</taxon>
        <taxon>Ascaridoidea</taxon>
        <taxon>Anisakidae</taxon>
        <taxon>Anisakis</taxon>
        <taxon>Anisakis simplex complex</taxon>
    </lineage>
</organism>
<reference evidence="3" key="1">
    <citation type="submission" date="2017-02" db="UniProtKB">
        <authorList>
            <consortium name="WormBaseParasite"/>
        </authorList>
    </citation>
    <scope>IDENTIFICATION</scope>
</reference>
<evidence type="ECO:0000313" key="2">
    <source>
        <dbReference type="Proteomes" id="UP000267096"/>
    </source>
</evidence>